<reference evidence="2 3" key="1">
    <citation type="journal article" date="2023" name="Sci. Data">
        <title>Genome assembly of the Korean intertidal mud-creeper Batillaria attramentaria.</title>
        <authorList>
            <person name="Patra A.K."/>
            <person name="Ho P.T."/>
            <person name="Jun S."/>
            <person name="Lee S.J."/>
            <person name="Kim Y."/>
            <person name="Won Y.J."/>
        </authorList>
    </citation>
    <scope>NUCLEOTIDE SEQUENCE [LARGE SCALE GENOMIC DNA]</scope>
    <source>
        <strain evidence="2">Wonlab-2016</strain>
    </source>
</reference>
<name>A0ABD0LVD0_9CAEN</name>
<evidence type="ECO:0000313" key="2">
    <source>
        <dbReference type="EMBL" id="KAK7503599.1"/>
    </source>
</evidence>
<dbReference type="EMBL" id="JACVVK020000019">
    <property type="protein sequence ID" value="KAK7503599.1"/>
    <property type="molecule type" value="Genomic_DNA"/>
</dbReference>
<proteinExistence type="predicted"/>
<dbReference type="Proteomes" id="UP001519460">
    <property type="component" value="Unassembled WGS sequence"/>
</dbReference>
<evidence type="ECO:0000313" key="3">
    <source>
        <dbReference type="Proteomes" id="UP001519460"/>
    </source>
</evidence>
<accession>A0ABD0LVD0</accession>
<organism evidence="2 3">
    <name type="scientific">Batillaria attramentaria</name>
    <dbReference type="NCBI Taxonomy" id="370345"/>
    <lineage>
        <taxon>Eukaryota</taxon>
        <taxon>Metazoa</taxon>
        <taxon>Spiralia</taxon>
        <taxon>Lophotrochozoa</taxon>
        <taxon>Mollusca</taxon>
        <taxon>Gastropoda</taxon>
        <taxon>Caenogastropoda</taxon>
        <taxon>Sorbeoconcha</taxon>
        <taxon>Cerithioidea</taxon>
        <taxon>Batillariidae</taxon>
        <taxon>Batillaria</taxon>
    </lineage>
</organism>
<comment type="caution">
    <text evidence="2">The sequence shown here is derived from an EMBL/GenBank/DDBJ whole genome shotgun (WGS) entry which is preliminary data.</text>
</comment>
<feature type="region of interest" description="Disordered" evidence="1">
    <location>
        <begin position="133"/>
        <end position="180"/>
    </location>
</feature>
<protein>
    <submittedName>
        <fullName evidence="2">Uncharacterized protein</fullName>
    </submittedName>
</protein>
<keyword evidence="3" id="KW-1185">Reference proteome</keyword>
<feature type="compositionally biased region" description="Gly residues" evidence="1">
    <location>
        <begin position="140"/>
        <end position="167"/>
    </location>
</feature>
<gene>
    <name evidence="2" type="ORF">BaRGS_00005138</name>
</gene>
<dbReference type="AlphaFoldDB" id="A0ABD0LVD0"/>
<evidence type="ECO:0000256" key="1">
    <source>
        <dbReference type="SAM" id="MobiDB-lite"/>
    </source>
</evidence>
<sequence>MVRHDGRFGLNSCSAVHLLQELQSLPFEVLMCDCDDCRCRNWELWSRGMMAVEGQCQVLCQSGLRWLEMNVRHTLVLRSSVADQSLPVAVDRTTSKNILPCVIPGASYVQPLALLSISDPHHRAVLPRDHRGTAQAVGPEGAGGGWRGGWRGVPGKEGGGSGDGARGPGHAVRLSRGIQD</sequence>